<accession>A0A5M9HW33</accession>
<dbReference type="EMBL" id="VMSO01000011">
    <property type="protein sequence ID" value="KAA8501190.1"/>
    <property type="molecule type" value="Genomic_DNA"/>
</dbReference>
<dbReference type="AlphaFoldDB" id="A0A5M9HW33"/>
<gene>
    <name evidence="1" type="ORF">FNY66_09795</name>
</gene>
<reference evidence="1" key="1">
    <citation type="submission" date="2019-07" db="EMBL/GenBank/DDBJ databases">
        <authorList>
            <person name="Wongkuna S."/>
            <person name="Scaria J."/>
        </authorList>
    </citation>
    <scope>NUCLEOTIDE SEQUENCE [LARGE SCALE GENOMIC DNA]</scope>
    <source>
        <strain evidence="1">SW178</strain>
    </source>
</reference>
<evidence type="ECO:0000313" key="1">
    <source>
        <dbReference type="EMBL" id="KAA8501190.1"/>
    </source>
</evidence>
<keyword evidence="2" id="KW-1185">Reference proteome</keyword>
<organism evidence="1 2">
    <name type="scientific">Mediterraneibacter catenae</name>
    <dbReference type="NCBI Taxonomy" id="2594882"/>
    <lineage>
        <taxon>Bacteria</taxon>
        <taxon>Bacillati</taxon>
        <taxon>Bacillota</taxon>
        <taxon>Clostridia</taxon>
        <taxon>Lachnospirales</taxon>
        <taxon>Lachnospiraceae</taxon>
        <taxon>Mediterraneibacter</taxon>
    </lineage>
</organism>
<sequence>MKKTYTKPRIAIENFVLTQNIAVSCGYKDEDFLGWPTQADKENCGWNNGIGEVYWTETPRCGGNYSPDLDIGEVCYNSPAGVATIFAS</sequence>
<evidence type="ECO:0000313" key="2">
    <source>
        <dbReference type="Proteomes" id="UP000322025"/>
    </source>
</evidence>
<protein>
    <submittedName>
        <fullName evidence="1">Uncharacterized protein</fullName>
    </submittedName>
</protein>
<dbReference type="RefSeq" id="WP_150311016.1">
    <property type="nucleotide sequence ID" value="NZ_VMSO01000011.1"/>
</dbReference>
<dbReference type="PROSITE" id="PS51257">
    <property type="entry name" value="PROKAR_LIPOPROTEIN"/>
    <property type="match status" value="1"/>
</dbReference>
<proteinExistence type="predicted"/>
<comment type="caution">
    <text evidence="1">The sequence shown here is derived from an EMBL/GenBank/DDBJ whole genome shotgun (WGS) entry which is preliminary data.</text>
</comment>
<dbReference type="Proteomes" id="UP000322025">
    <property type="component" value="Unassembled WGS sequence"/>
</dbReference>
<name>A0A5M9HW33_9FIRM</name>